<dbReference type="InterPro" id="IPR050229">
    <property type="entry name" value="GlpE_sulfurtransferase"/>
</dbReference>
<dbReference type="CDD" id="cd00158">
    <property type="entry name" value="RHOD"/>
    <property type="match status" value="1"/>
</dbReference>
<dbReference type="Proteomes" id="UP001231736">
    <property type="component" value="Unassembled WGS sequence"/>
</dbReference>
<evidence type="ECO:0000313" key="2">
    <source>
        <dbReference type="EMBL" id="MDP8175217.1"/>
    </source>
</evidence>
<accession>A0AAJ6P2W1</accession>
<name>A0AAJ6P2W1_9PAST</name>
<proteinExistence type="predicted"/>
<dbReference type="SMART" id="SM00450">
    <property type="entry name" value="RHOD"/>
    <property type="match status" value="1"/>
</dbReference>
<dbReference type="SUPFAM" id="SSF52821">
    <property type="entry name" value="Rhodanese/Cell cycle control phosphatase"/>
    <property type="match status" value="1"/>
</dbReference>
<comment type="caution">
    <text evidence="2">The sequence shown here is derived from an EMBL/GenBank/DDBJ whole genome shotgun (WGS) entry which is preliminary data.</text>
</comment>
<gene>
    <name evidence="2" type="ORF">QJU97_07090</name>
</gene>
<organism evidence="2 3">
    <name type="scientific">Phocoenobacter skyensis</name>
    <dbReference type="NCBI Taxonomy" id="97481"/>
    <lineage>
        <taxon>Bacteria</taxon>
        <taxon>Pseudomonadati</taxon>
        <taxon>Pseudomonadota</taxon>
        <taxon>Gammaproteobacteria</taxon>
        <taxon>Pasteurellales</taxon>
        <taxon>Pasteurellaceae</taxon>
        <taxon>Phocoenobacter</taxon>
    </lineage>
</organism>
<protein>
    <submittedName>
        <fullName evidence="2">Rhodanese-like domain-containing protein</fullName>
    </submittedName>
</protein>
<dbReference type="AlphaFoldDB" id="A0AAJ6P2W1"/>
<dbReference type="InterPro" id="IPR036873">
    <property type="entry name" value="Rhodanese-like_dom_sf"/>
</dbReference>
<evidence type="ECO:0000313" key="3">
    <source>
        <dbReference type="Proteomes" id="UP001231736"/>
    </source>
</evidence>
<dbReference type="InterPro" id="IPR001763">
    <property type="entry name" value="Rhodanese-like_dom"/>
</dbReference>
<dbReference type="PANTHER" id="PTHR43031:SF18">
    <property type="entry name" value="RHODANESE-RELATED SULFURTRANSFERASES"/>
    <property type="match status" value="1"/>
</dbReference>
<dbReference type="Gene3D" id="3.40.250.10">
    <property type="entry name" value="Rhodanese-like domain"/>
    <property type="match status" value="1"/>
</dbReference>
<dbReference type="Pfam" id="PF00581">
    <property type="entry name" value="Rhodanese"/>
    <property type="match status" value="1"/>
</dbReference>
<sequence length="112" mass="12899">MKTMKTFYLAVLSLIILGLTLPSVSVAKEKAVWIDVRTQQEWDNGHLKNAVLIPYNEIAAKIQTVVKDRKQLINLYCHSGRQAEVARKKLVQMGYTNARNRGRYDQLRQIMP</sequence>
<feature type="domain" description="Rhodanese" evidence="1">
    <location>
        <begin position="27"/>
        <end position="100"/>
    </location>
</feature>
<evidence type="ECO:0000259" key="1">
    <source>
        <dbReference type="PROSITE" id="PS50206"/>
    </source>
</evidence>
<dbReference type="RefSeq" id="WP_306387456.1">
    <property type="nucleotide sequence ID" value="NZ_JASAYT010000021.1"/>
</dbReference>
<dbReference type="EMBL" id="JASAYT010000021">
    <property type="protein sequence ID" value="MDP8175217.1"/>
    <property type="molecule type" value="Genomic_DNA"/>
</dbReference>
<reference evidence="2" key="1">
    <citation type="journal article" date="2023" name="Front. Microbiol.">
        <title>Phylogeography and host specificity of Pasteurellaceae pathogenic to sea-farmed fish in the north-east Atlantic.</title>
        <authorList>
            <person name="Gulla S."/>
            <person name="Colquhoun D.J."/>
            <person name="Olsen A.B."/>
            <person name="Spilsberg B."/>
            <person name="Lagesen K."/>
            <person name="Aakesson C.P."/>
            <person name="Strom S."/>
            <person name="Manji F."/>
            <person name="Birkbeck T.H."/>
            <person name="Nilsen H.K."/>
        </authorList>
    </citation>
    <scope>NUCLEOTIDE SEQUENCE</scope>
    <source>
        <strain evidence="2">98B1</strain>
    </source>
</reference>
<dbReference type="PANTHER" id="PTHR43031">
    <property type="entry name" value="FAD-DEPENDENT OXIDOREDUCTASE"/>
    <property type="match status" value="1"/>
</dbReference>
<dbReference type="PROSITE" id="PS50206">
    <property type="entry name" value="RHODANESE_3"/>
    <property type="match status" value="1"/>
</dbReference>